<name>A0ABR9J429_9MICC</name>
<evidence type="ECO:0000313" key="2">
    <source>
        <dbReference type="Proteomes" id="UP000636579"/>
    </source>
</evidence>
<dbReference type="EMBL" id="JADBEE010000001">
    <property type="protein sequence ID" value="MBE1513738.1"/>
    <property type="molecule type" value="Genomic_DNA"/>
</dbReference>
<sequence length="39" mass="4136">MTAVLLVVTVPFVGAVVRGGIVLCRRVRGHVLSIYPMGV</sequence>
<organism evidence="1 2">
    <name type="scientific">Nesterenkonia halotolerans</name>
    <dbReference type="NCBI Taxonomy" id="225325"/>
    <lineage>
        <taxon>Bacteria</taxon>
        <taxon>Bacillati</taxon>
        <taxon>Actinomycetota</taxon>
        <taxon>Actinomycetes</taxon>
        <taxon>Micrococcales</taxon>
        <taxon>Micrococcaceae</taxon>
        <taxon>Nesterenkonia</taxon>
    </lineage>
</organism>
<protein>
    <submittedName>
        <fullName evidence="1">Uncharacterized protein</fullName>
    </submittedName>
</protein>
<comment type="caution">
    <text evidence="1">The sequence shown here is derived from an EMBL/GenBank/DDBJ whole genome shotgun (WGS) entry which is preliminary data.</text>
</comment>
<proteinExistence type="predicted"/>
<gene>
    <name evidence="1" type="ORF">H4W26_000493</name>
</gene>
<accession>A0ABR9J429</accession>
<reference evidence="1 2" key="1">
    <citation type="submission" date="2020-10" db="EMBL/GenBank/DDBJ databases">
        <title>Sequencing the genomes of 1000 actinobacteria strains.</title>
        <authorList>
            <person name="Klenk H.-P."/>
        </authorList>
    </citation>
    <scope>NUCLEOTIDE SEQUENCE [LARGE SCALE GENOMIC DNA]</scope>
    <source>
        <strain evidence="1 2">DSM 15474</strain>
    </source>
</reference>
<dbReference type="Proteomes" id="UP000636579">
    <property type="component" value="Unassembled WGS sequence"/>
</dbReference>
<keyword evidence="2" id="KW-1185">Reference proteome</keyword>
<evidence type="ECO:0000313" key="1">
    <source>
        <dbReference type="EMBL" id="MBE1513738.1"/>
    </source>
</evidence>